<gene>
    <name evidence="1" type="ORF">PCANC_26705</name>
</gene>
<name>A0A2N5TCX7_9BASI</name>
<dbReference type="InterPro" id="IPR052055">
    <property type="entry name" value="Hepadnavirus_pol/RT"/>
</dbReference>
<dbReference type="OrthoDB" id="2506773at2759"/>
<evidence type="ECO:0000313" key="2">
    <source>
        <dbReference type="Proteomes" id="UP000235388"/>
    </source>
</evidence>
<organism evidence="1 2">
    <name type="scientific">Puccinia coronata f. sp. avenae</name>
    <dbReference type="NCBI Taxonomy" id="200324"/>
    <lineage>
        <taxon>Eukaryota</taxon>
        <taxon>Fungi</taxon>
        <taxon>Dikarya</taxon>
        <taxon>Basidiomycota</taxon>
        <taxon>Pucciniomycotina</taxon>
        <taxon>Pucciniomycetes</taxon>
        <taxon>Pucciniales</taxon>
        <taxon>Pucciniaceae</taxon>
        <taxon>Puccinia</taxon>
    </lineage>
</organism>
<keyword evidence="2" id="KW-1185">Reference proteome</keyword>
<dbReference type="EMBL" id="PGCJ01000725">
    <property type="protein sequence ID" value="PLW23329.1"/>
    <property type="molecule type" value="Genomic_DNA"/>
</dbReference>
<sequence length="178" mass="19877">MLKSWVNTSATQSIDKDTLEDLRQWHSILSSFNPLRMIPSAEPTDVGKWAQSRWAGSGKGPSDKGIIAWLETVAIRLGILMMIEMRAVLDKCFIVSTDNTTMEGAIRNRKSRDLRVNGEWKRIQELLINADIDIEGRRVSSALNISDALSRGVISDKHLLEKVKVTMPADLAGLFVQT</sequence>
<accession>A0A2N5TCX7</accession>
<dbReference type="PANTHER" id="PTHR33050">
    <property type="entry name" value="REVERSE TRANSCRIPTASE DOMAIN-CONTAINING PROTEIN"/>
    <property type="match status" value="1"/>
</dbReference>
<proteinExistence type="predicted"/>
<protein>
    <submittedName>
        <fullName evidence="1">Uncharacterized protein</fullName>
    </submittedName>
</protein>
<dbReference type="AlphaFoldDB" id="A0A2N5TCX7"/>
<evidence type="ECO:0000313" key="1">
    <source>
        <dbReference type="EMBL" id="PLW23329.1"/>
    </source>
</evidence>
<comment type="caution">
    <text evidence="1">The sequence shown here is derived from an EMBL/GenBank/DDBJ whole genome shotgun (WGS) entry which is preliminary data.</text>
</comment>
<dbReference type="PANTHER" id="PTHR33050:SF7">
    <property type="entry name" value="RIBONUCLEASE H"/>
    <property type="match status" value="1"/>
</dbReference>
<reference evidence="1 2" key="1">
    <citation type="submission" date="2017-11" db="EMBL/GenBank/DDBJ databases">
        <title>De novo assembly and phasing of dikaryotic genomes from two isolates of Puccinia coronata f. sp. avenae, the causal agent of oat crown rust.</title>
        <authorList>
            <person name="Miller M.E."/>
            <person name="Zhang Y."/>
            <person name="Omidvar V."/>
            <person name="Sperschneider J."/>
            <person name="Schwessinger B."/>
            <person name="Raley C."/>
            <person name="Palmer J.M."/>
            <person name="Garnica D."/>
            <person name="Upadhyaya N."/>
            <person name="Rathjen J."/>
            <person name="Taylor J.M."/>
            <person name="Park R.F."/>
            <person name="Dodds P.N."/>
            <person name="Hirsch C.D."/>
            <person name="Kianian S.F."/>
            <person name="Figueroa M."/>
        </authorList>
    </citation>
    <scope>NUCLEOTIDE SEQUENCE [LARGE SCALE GENOMIC DNA]</scope>
    <source>
        <strain evidence="1">12NC29</strain>
    </source>
</reference>
<dbReference type="Proteomes" id="UP000235388">
    <property type="component" value="Unassembled WGS sequence"/>
</dbReference>